<evidence type="ECO:0000256" key="2">
    <source>
        <dbReference type="ARBA" id="ARBA00022723"/>
    </source>
</evidence>
<name>A0A1M5HPQ5_9BRAD</name>
<gene>
    <name evidence="7" type="ORF">SAMN05443248_0575</name>
</gene>
<evidence type="ECO:0000256" key="1">
    <source>
        <dbReference type="ARBA" id="ARBA00007749"/>
    </source>
</evidence>
<dbReference type="PANTHER" id="PTHR42978:SF6">
    <property type="entry name" value="QUORUM-QUENCHING LACTONASE YTNP-RELATED"/>
    <property type="match status" value="1"/>
</dbReference>
<comment type="similarity">
    <text evidence="1">Belongs to the metallo-beta-lactamase superfamily.</text>
</comment>
<organism evidence="7 8">
    <name type="scientific">Bradyrhizobium erythrophlei</name>
    <dbReference type="NCBI Taxonomy" id="1437360"/>
    <lineage>
        <taxon>Bacteria</taxon>
        <taxon>Pseudomonadati</taxon>
        <taxon>Pseudomonadota</taxon>
        <taxon>Alphaproteobacteria</taxon>
        <taxon>Hyphomicrobiales</taxon>
        <taxon>Nitrobacteraceae</taxon>
        <taxon>Bradyrhizobium</taxon>
    </lineage>
</organism>
<evidence type="ECO:0000313" key="7">
    <source>
        <dbReference type="EMBL" id="SHG17868.1"/>
    </source>
</evidence>
<dbReference type="EMBL" id="LT670817">
    <property type="protein sequence ID" value="SHG17868.1"/>
    <property type="molecule type" value="Genomic_DNA"/>
</dbReference>
<dbReference type="PROSITE" id="PS51318">
    <property type="entry name" value="TAT"/>
    <property type="match status" value="1"/>
</dbReference>
<accession>A0A1M5HPQ5</accession>
<dbReference type="PANTHER" id="PTHR42978">
    <property type="entry name" value="QUORUM-QUENCHING LACTONASE YTNP-RELATED-RELATED"/>
    <property type="match status" value="1"/>
</dbReference>
<evidence type="ECO:0000313" key="8">
    <source>
        <dbReference type="Proteomes" id="UP000189796"/>
    </source>
</evidence>
<evidence type="ECO:0000256" key="3">
    <source>
        <dbReference type="ARBA" id="ARBA00022801"/>
    </source>
</evidence>
<dbReference type="AlphaFoldDB" id="A0A1M5HPQ5"/>
<evidence type="ECO:0000256" key="4">
    <source>
        <dbReference type="ARBA" id="ARBA00022833"/>
    </source>
</evidence>
<proteinExistence type="inferred from homology"/>
<keyword evidence="4" id="KW-0862">Zinc</keyword>
<dbReference type="SMART" id="SM00849">
    <property type="entry name" value="Lactamase_B"/>
    <property type="match status" value="1"/>
</dbReference>
<feature type="domain" description="Metallo-beta-lactamase" evidence="6">
    <location>
        <begin position="93"/>
        <end position="297"/>
    </location>
</feature>
<dbReference type="GO" id="GO:0046872">
    <property type="term" value="F:metal ion binding"/>
    <property type="evidence" value="ECO:0007669"/>
    <property type="project" value="UniProtKB-KW"/>
</dbReference>
<dbReference type="CDD" id="cd07720">
    <property type="entry name" value="OPHC2-like_MBL-fold"/>
    <property type="match status" value="1"/>
</dbReference>
<evidence type="ECO:0000256" key="5">
    <source>
        <dbReference type="SAM" id="SignalP"/>
    </source>
</evidence>
<dbReference type="Pfam" id="PF00753">
    <property type="entry name" value="Lactamase_B"/>
    <property type="match status" value="1"/>
</dbReference>
<dbReference type="OrthoDB" id="9803916at2"/>
<dbReference type="InterPro" id="IPR001279">
    <property type="entry name" value="Metallo-B-lactamas"/>
</dbReference>
<sequence length="324" mass="34751">MLMLDRRMLLRAGSTVVGAAALAPTAPALAHAPQVGKHAQPGFYRFKLGTIEITVVSDGTLAFPAETLWGDRADDARGLLTSTFQPSSPVGLQINTILVNTGDKLVLIDAGCGVDKFQNTNGRLLGNLASAGYAPGDIDMILFTHCHFDHLWGISDGKNASLLFPSAEFVASETEVAFWSDPELPGKVSAKQQPLVTQANLKLASPRLRLIKAGAEVAPGVTTFDTAGHTPGHMSVHISSGRQEMLLTGDVVVDTAISFQHPEWAFGFDLDVPRATKARIAFLDRAAADKTLVGSYHLPFPGFGHVVREGSGYRWLPADWQWTI</sequence>
<keyword evidence="3" id="KW-0378">Hydrolase</keyword>
<feature type="chain" id="PRO_5012861239" evidence="5">
    <location>
        <begin position="31"/>
        <end position="324"/>
    </location>
</feature>
<dbReference type="InterPro" id="IPR006311">
    <property type="entry name" value="TAT_signal"/>
</dbReference>
<dbReference type="InterPro" id="IPR051013">
    <property type="entry name" value="MBL_superfamily_lactonases"/>
</dbReference>
<dbReference type="Proteomes" id="UP000189796">
    <property type="component" value="Chromosome I"/>
</dbReference>
<reference evidence="7 8" key="1">
    <citation type="submission" date="2016-11" db="EMBL/GenBank/DDBJ databases">
        <authorList>
            <person name="Jaros S."/>
            <person name="Januszkiewicz K."/>
            <person name="Wedrychowicz H."/>
        </authorList>
    </citation>
    <scope>NUCLEOTIDE SEQUENCE [LARGE SCALE GENOMIC DNA]</scope>
    <source>
        <strain evidence="7 8">GAS138</strain>
    </source>
</reference>
<dbReference type="SUPFAM" id="SSF56281">
    <property type="entry name" value="Metallo-hydrolase/oxidoreductase"/>
    <property type="match status" value="1"/>
</dbReference>
<feature type="signal peptide" evidence="5">
    <location>
        <begin position="1"/>
        <end position="30"/>
    </location>
</feature>
<dbReference type="GO" id="GO:0016787">
    <property type="term" value="F:hydrolase activity"/>
    <property type="evidence" value="ECO:0007669"/>
    <property type="project" value="UniProtKB-KW"/>
</dbReference>
<dbReference type="InterPro" id="IPR036866">
    <property type="entry name" value="RibonucZ/Hydroxyglut_hydro"/>
</dbReference>
<dbReference type="Gene3D" id="3.60.15.10">
    <property type="entry name" value="Ribonuclease Z/Hydroxyacylglutathione hydrolase-like"/>
    <property type="match status" value="1"/>
</dbReference>
<evidence type="ECO:0000259" key="6">
    <source>
        <dbReference type="SMART" id="SM00849"/>
    </source>
</evidence>
<protein>
    <submittedName>
        <fullName evidence="7">Glyoxylase, beta-lactamase superfamily II</fullName>
    </submittedName>
</protein>
<dbReference type="RefSeq" id="WP_079599922.1">
    <property type="nucleotide sequence ID" value="NZ_LT670817.1"/>
</dbReference>
<keyword evidence="2" id="KW-0479">Metal-binding</keyword>
<keyword evidence="5" id="KW-0732">Signal</keyword>